<evidence type="ECO:0000259" key="11">
    <source>
        <dbReference type="PROSITE" id="PS50172"/>
    </source>
</evidence>
<proteinExistence type="inferred from homology"/>
<dbReference type="Pfam" id="PF00533">
    <property type="entry name" value="BRCT"/>
    <property type="match status" value="1"/>
</dbReference>
<evidence type="ECO:0000256" key="7">
    <source>
        <dbReference type="ARBA" id="ARBA00023204"/>
    </source>
</evidence>
<evidence type="ECO:0000256" key="1">
    <source>
        <dbReference type="ARBA" id="ARBA00022598"/>
    </source>
</evidence>
<dbReference type="NCBIfam" id="NF005932">
    <property type="entry name" value="PRK07956.1"/>
    <property type="match status" value="1"/>
</dbReference>
<dbReference type="Gene3D" id="3.40.50.10190">
    <property type="entry name" value="BRCT domain"/>
    <property type="match status" value="1"/>
</dbReference>
<dbReference type="Gene3D" id="1.10.287.610">
    <property type="entry name" value="Helix hairpin bin"/>
    <property type="match status" value="1"/>
</dbReference>
<accession>A0A844FAI1</accession>
<feature type="binding site" evidence="10">
    <location>
        <begin position="31"/>
        <end position="35"/>
    </location>
    <ligand>
        <name>NAD(+)</name>
        <dbReference type="ChEBI" id="CHEBI:57540"/>
    </ligand>
</feature>
<dbReference type="SUPFAM" id="SSF47781">
    <property type="entry name" value="RuvA domain 2-like"/>
    <property type="match status" value="1"/>
</dbReference>
<evidence type="ECO:0000313" key="12">
    <source>
        <dbReference type="EMBL" id="MSS41820.1"/>
    </source>
</evidence>
<feature type="domain" description="BRCT" evidence="11">
    <location>
        <begin position="588"/>
        <end position="665"/>
    </location>
</feature>
<dbReference type="EC" id="6.5.1.2" evidence="10"/>
<sequence>MNPTEEIKKLVSYLNEQRHAYYNENSPHISDAEYDRLFDRLKYLEEKAGFVLYNSPTQTVGYEPVSELPKVVHPIPLLSLDKTKQVQDLVAFIKKQNILLMLKLDGLTTKLTYENGKLIEAATRGNGELGEVITHNIPAYVNVPMTIPYKNRLVLTGESFIPTDVFERLKDTLRDGKGEPYKNARNLASGSARSYDPANCAGRGVHYMAFNVLEGMDDLEFPDSRHAKIQHLQELGFDICPYLFFTVPVMDEESMTSAIERLKNYAKEKNLPIDGIVIIYDSFSYSKACGRTGHHYKDGLAFKFEDETYETILKDIEWTTTRLGEIAPVAIFDTVEIDGCAVSRASLHNLTFIKDLELAVGCRIAVSKRNMIIPHVEENLDRGRYVDAVPPVCPCCGAQTRIHKRTGSDNRIIETVHCDNPVCSSQILKKFVHFVGKKAMDIEGLSEATLEKFLTLGYLSSFTDIYHLDRYAEQIKAMEGFGEKSYARLDAAINASRNTSFVRYLVAMDIPMIGRTKSRILEQVFCGNLEMFRDAAIGNYDFTSLEDFGETLDHNIHDWFSDENNLKLWDELQTEFTFEKRKEESTMMKENVFTGCTIVATGKLENFSRNEINDKILELGAKPGSSVTKKTDYVIFGEKAGSKLAKAQQLGIKTLSENEFLAMIA</sequence>
<feature type="binding site" evidence="10">
    <location>
        <position position="158"/>
    </location>
    <ligand>
        <name>NAD(+)</name>
        <dbReference type="ChEBI" id="CHEBI:57540"/>
    </ligand>
</feature>
<feature type="binding site" evidence="10">
    <location>
        <position position="393"/>
    </location>
    <ligand>
        <name>Zn(2+)</name>
        <dbReference type="ChEBI" id="CHEBI:29105"/>
    </ligand>
</feature>
<keyword evidence="3 10" id="KW-0479">Metal-binding</keyword>
<dbReference type="NCBIfam" id="TIGR00575">
    <property type="entry name" value="dnlj"/>
    <property type="match status" value="1"/>
</dbReference>
<feature type="binding site" evidence="10">
    <location>
        <position position="423"/>
    </location>
    <ligand>
        <name>Zn(2+)</name>
        <dbReference type="ChEBI" id="CHEBI:29105"/>
    </ligand>
</feature>
<dbReference type="InterPro" id="IPR013839">
    <property type="entry name" value="DNAligase_adenylation"/>
</dbReference>
<comment type="caution">
    <text evidence="10">Lacks conserved residue(s) required for the propagation of feature annotation.</text>
</comment>
<protein>
    <recommendedName>
        <fullName evidence="10">DNA ligase</fullName>
        <ecNumber evidence="10">6.5.1.2</ecNumber>
    </recommendedName>
    <alternativeName>
        <fullName evidence="10">Polydeoxyribonucleotide synthase [NAD(+)]</fullName>
    </alternativeName>
</protein>
<dbReference type="Gene3D" id="1.10.150.20">
    <property type="entry name" value="5' to 3' exonuclease, C-terminal subdomain"/>
    <property type="match status" value="2"/>
</dbReference>
<evidence type="ECO:0000313" key="13">
    <source>
        <dbReference type="Proteomes" id="UP000462363"/>
    </source>
</evidence>
<comment type="similarity">
    <text evidence="10">Belongs to the NAD-dependent DNA ligase family. LigA subfamily.</text>
</comment>
<dbReference type="SMART" id="SM00532">
    <property type="entry name" value="LIGANc"/>
    <property type="match status" value="1"/>
</dbReference>
<dbReference type="Gene3D" id="3.30.470.30">
    <property type="entry name" value="DNA ligase/mRNA capping enzyme"/>
    <property type="match status" value="1"/>
</dbReference>
<dbReference type="InterPro" id="IPR012340">
    <property type="entry name" value="NA-bd_OB-fold"/>
</dbReference>
<dbReference type="EMBL" id="VUMB01000053">
    <property type="protein sequence ID" value="MSS41820.1"/>
    <property type="molecule type" value="Genomic_DNA"/>
</dbReference>
<dbReference type="GO" id="GO:0003911">
    <property type="term" value="F:DNA ligase (NAD+) activity"/>
    <property type="evidence" value="ECO:0007669"/>
    <property type="project" value="UniProtKB-UniRule"/>
</dbReference>
<evidence type="ECO:0000256" key="2">
    <source>
        <dbReference type="ARBA" id="ARBA00022705"/>
    </source>
</evidence>
<dbReference type="SMART" id="SM00292">
    <property type="entry name" value="BRCT"/>
    <property type="match status" value="1"/>
</dbReference>
<comment type="cofactor">
    <cofactor evidence="10">
        <name>Mg(2+)</name>
        <dbReference type="ChEBI" id="CHEBI:18420"/>
    </cofactor>
    <cofactor evidence="10">
        <name>Mn(2+)</name>
        <dbReference type="ChEBI" id="CHEBI:29035"/>
    </cofactor>
</comment>
<feature type="binding site" evidence="10">
    <location>
        <position position="418"/>
    </location>
    <ligand>
        <name>Zn(2+)</name>
        <dbReference type="ChEBI" id="CHEBI:29105"/>
    </ligand>
</feature>
<feature type="binding site" evidence="10">
    <location>
        <position position="396"/>
    </location>
    <ligand>
        <name>Zn(2+)</name>
        <dbReference type="ChEBI" id="CHEBI:29105"/>
    </ligand>
</feature>
<evidence type="ECO:0000256" key="4">
    <source>
        <dbReference type="ARBA" id="ARBA00022763"/>
    </source>
</evidence>
<name>A0A844FAI1_CLOSV</name>
<evidence type="ECO:0000256" key="8">
    <source>
        <dbReference type="ARBA" id="ARBA00023211"/>
    </source>
</evidence>
<keyword evidence="6 10" id="KW-0520">NAD</keyword>
<feature type="binding site" evidence="10">
    <location>
        <position position="303"/>
    </location>
    <ligand>
        <name>NAD(+)</name>
        <dbReference type="ChEBI" id="CHEBI:57540"/>
    </ligand>
</feature>
<keyword evidence="8 10" id="KW-0464">Manganese</keyword>
<dbReference type="Pfam" id="PF03120">
    <property type="entry name" value="OB_DNA_ligase"/>
    <property type="match status" value="1"/>
</dbReference>
<feature type="binding site" evidence="10">
    <location>
        <position position="124"/>
    </location>
    <ligand>
        <name>NAD(+)</name>
        <dbReference type="ChEBI" id="CHEBI:57540"/>
    </ligand>
</feature>
<keyword evidence="5 10" id="KW-0862">Zinc</keyword>
<dbReference type="PROSITE" id="PS50172">
    <property type="entry name" value="BRCT"/>
    <property type="match status" value="1"/>
</dbReference>
<dbReference type="PIRSF" id="PIRSF001604">
    <property type="entry name" value="LigA"/>
    <property type="match status" value="1"/>
</dbReference>
<dbReference type="GO" id="GO:0046872">
    <property type="term" value="F:metal ion binding"/>
    <property type="evidence" value="ECO:0007669"/>
    <property type="project" value="UniProtKB-KW"/>
</dbReference>
<dbReference type="Pfam" id="PF01653">
    <property type="entry name" value="DNA_ligase_aden"/>
    <property type="match status" value="1"/>
</dbReference>
<dbReference type="CDD" id="cd17748">
    <property type="entry name" value="BRCT_DNA_ligase_like"/>
    <property type="match status" value="1"/>
</dbReference>
<dbReference type="SUPFAM" id="SSF52113">
    <property type="entry name" value="BRCT domain"/>
    <property type="match status" value="1"/>
</dbReference>
<dbReference type="Proteomes" id="UP000462363">
    <property type="component" value="Unassembled WGS sequence"/>
</dbReference>
<evidence type="ECO:0000256" key="10">
    <source>
        <dbReference type="HAMAP-Rule" id="MF_01588"/>
    </source>
</evidence>
<dbReference type="InterPro" id="IPR013840">
    <property type="entry name" value="DNAligase_N"/>
</dbReference>
<comment type="caution">
    <text evidence="12">The sequence shown here is derived from an EMBL/GenBank/DDBJ whole genome shotgun (WGS) entry which is preliminary data.</text>
</comment>
<evidence type="ECO:0000256" key="5">
    <source>
        <dbReference type="ARBA" id="ARBA00022833"/>
    </source>
</evidence>
<gene>
    <name evidence="10 12" type="primary">ligA</name>
    <name evidence="12" type="ORF">FYJ37_16175</name>
</gene>
<dbReference type="InterPro" id="IPR036420">
    <property type="entry name" value="BRCT_dom_sf"/>
</dbReference>
<dbReference type="GO" id="GO:0006260">
    <property type="term" value="P:DNA replication"/>
    <property type="evidence" value="ECO:0007669"/>
    <property type="project" value="UniProtKB-KW"/>
</dbReference>
<comment type="function">
    <text evidence="10">DNA ligase that catalyzes the formation of phosphodiester linkages between 5'-phosphoryl and 3'-hydroxyl groups in double-stranded DNA using NAD as a coenzyme and as the energy source for the reaction. It is essential for DNA replication and repair of damaged DNA.</text>
</comment>
<reference evidence="12 13" key="1">
    <citation type="submission" date="2019-08" db="EMBL/GenBank/DDBJ databases">
        <title>In-depth cultivation of the pig gut microbiome towards novel bacterial diversity and tailored functional studies.</title>
        <authorList>
            <person name="Wylensek D."/>
            <person name="Hitch T.C.A."/>
            <person name="Clavel T."/>
        </authorList>
    </citation>
    <scope>NUCLEOTIDE SEQUENCE [LARGE SCALE GENOMIC DNA]</scope>
    <source>
        <strain evidence="12 13">BL-389-WT-3D</strain>
    </source>
</reference>
<organism evidence="12 13">
    <name type="scientific">Clostridium scindens (strain JCM 10418 / VPI 12708)</name>
    <dbReference type="NCBI Taxonomy" id="29347"/>
    <lineage>
        <taxon>Bacteria</taxon>
        <taxon>Bacillati</taxon>
        <taxon>Bacillota</taxon>
        <taxon>Clostridia</taxon>
        <taxon>Lachnospirales</taxon>
        <taxon>Lachnospiraceae</taxon>
    </lineage>
</organism>
<keyword evidence="4 10" id="KW-0227">DNA damage</keyword>
<dbReference type="InterPro" id="IPR004150">
    <property type="entry name" value="NAD_DNA_ligase_OB"/>
</dbReference>
<keyword evidence="10" id="KW-0460">Magnesium</keyword>
<evidence type="ECO:0000256" key="9">
    <source>
        <dbReference type="ARBA" id="ARBA00034005"/>
    </source>
</evidence>
<evidence type="ECO:0000256" key="3">
    <source>
        <dbReference type="ARBA" id="ARBA00022723"/>
    </source>
</evidence>
<feature type="binding site" evidence="10">
    <location>
        <begin position="79"/>
        <end position="80"/>
    </location>
    <ligand>
        <name>NAD(+)</name>
        <dbReference type="ChEBI" id="CHEBI:57540"/>
    </ligand>
</feature>
<dbReference type="InterPro" id="IPR001679">
    <property type="entry name" value="DNA_ligase"/>
</dbReference>
<dbReference type="InterPro" id="IPR001357">
    <property type="entry name" value="BRCT_dom"/>
</dbReference>
<keyword evidence="7 10" id="KW-0234">DNA repair</keyword>
<keyword evidence="2 10" id="KW-0235">DNA replication</keyword>
<dbReference type="SUPFAM" id="SSF50249">
    <property type="entry name" value="Nucleic acid-binding proteins"/>
    <property type="match status" value="1"/>
</dbReference>
<dbReference type="AlphaFoldDB" id="A0A844FAI1"/>
<dbReference type="HAMAP" id="MF_01588">
    <property type="entry name" value="DNA_ligase_A"/>
    <property type="match status" value="1"/>
</dbReference>
<evidence type="ECO:0000256" key="6">
    <source>
        <dbReference type="ARBA" id="ARBA00023027"/>
    </source>
</evidence>
<dbReference type="InterPro" id="IPR010994">
    <property type="entry name" value="RuvA_2-like"/>
</dbReference>
<comment type="catalytic activity">
    <reaction evidence="9 10">
        <text>NAD(+) + (deoxyribonucleotide)n-3'-hydroxyl + 5'-phospho-(deoxyribonucleotide)m = (deoxyribonucleotide)n+m + AMP + beta-nicotinamide D-nucleotide.</text>
        <dbReference type="EC" id="6.5.1.2"/>
    </reaction>
</comment>
<dbReference type="SUPFAM" id="SSF56091">
    <property type="entry name" value="DNA ligase/mRNA capping enzyme, catalytic domain"/>
    <property type="match status" value="1"/>
</dbReference>
<feature type="active site" description="N6-AMP-lysine intermediate" evidence="10">
    <location>
        <position position="103"/>
    </location>
</feature>
<dbReference type="RefSeq" id="WP_154322854.1">
    <property type="nucleotide sequence ID" value="NZ_CP045695.1"/>
</dbReference>
<dbReference type="Gene3D" id="2.40.50.140">
    <property type="entry name" value="Nucleic acid-binding proteins"/>
    <property type="match status" value="1"/>
</dbReference>
<dbReference type="GO" id="GO:0006281">
    <property type="term" value="P:DNA repair"/>
    <property type="evidence" value="ECO:0007669"/>
    <property type="project" value="UniProtKB-KW"/>
</dbReference>
<keyword evidence="1 10" id="KW-0436">Ligase</keyword>